<dbReference type="Gene3D" id="2.40.160.60">
    <property type="entry name" value="Outer membrane protein transport protein (OMPP1/FadL/TodX)"/>
    <property type="match status" value="1"/>
</dbReference>
<dbReference type="PANTHER" id="PTHR35093">
    <property type="entry name" value="OUTER MEMBRANE PROTEIN NMB0088-RELATED"/>
    <property type="match status" value="1"/>
</dbReference>
<dbReference type="PANTHER" id="PTHR35093:SF8">
    <property type="entry name" value="OUTER MEMBRANE PROTEIN NMB0088-RELATED"/>
    <property type="match status" value="1"/>
</dbReference>
<dbReference type="InterPro" id="IPR005017">
    <property type="entry name" value="OMPP1/FadL/TodX"/>
</dbReference>
<dbReference type="EMBL" id="CP089982">
    <property type="protein sequence ID" value="WXA96937.1"/>
    <property type="molecule type" value="Genomic_DNA"/>
</dbReference>
<protein>
    <submittedName>
        <fullName evidence="9">Outer membrane protein transport protein</fullName>
    </submittedName>
</protein>
<dbReference type="RefSeq" id="WP_394847552.1">
    <property type="nucleotide sequence ID" value="NZ_CP089982.1"/>
</dbReference>
<evidence type="ECO:0000256" key="2">
    <source>
        <dbReference type="ARBA" id="ARBA00008163"/>
    </source>
</evidence>
<feature type="chain" id="PRO_5046370884" evidence="8">
    <location>
        <begin position="24"/>
        <end position="541"/>
    </location>
</feature>
<evidence type="ECO:0000256" key="1">
    <source>
        <dbReference type="ARBA" id="ARBA00004571"/>
    </source>
</evidence>
<comment type="similarity">
    <text evidence="2">Belongs to the OmpP1/FadL family.</text>
</comment>
<organism evidence="9 10">
    <name type="scientific">Pendulispora brunnea</name>
    <dbReference type="NCBI Taxonomy" id="2905690"/>
    <lineage>
        <taxon>Bacteria</taxon>
        <taxon>Pseudomonadati</taxon>
        <taxon>Myxococcota</taxon>
        <taxon>Myxococcia</taxon>
        <taxon>Myxococcales</taxon>
        <taxon>Sorangiineae</taxon>
        <taxon>Pendulisporaceae</taxon>
        <taxon>Pendulispora</taxon>
    </lineage>
</organism>
<evidence type="ECO:0000256" key="5">
    <source>
        <dbReference type="ARBA" id="ARBA00022729"/>
    </source>
</evidence>
<evidence type="ECO:0000256" key="6">
    <source>
        <dbReference type="ARBA" id="ARBA00023136"/>
    </source>
</evidence>
<evidence type="ECO:0000256" key="3">
    <source>
        <dbReference type="ARBA" id="ARBA00022452"/>
    </source>
</evidence>
<accession>A0ABZ2KHA8</accession>
<evidence type="ECO:0000313" key="9">
    <source>
        <dbReference type="EMBL" id="WXA96937.1"/>
    </source>
</evidence>
<feature type="signal peptide" evidence="8">
    <location>
        <begin position="1"/>
        <end position="23"/>
    </location>
</feature>
<keyword evidence="4" id="KW-0812">Transmembrane</keyword>
<evidence type="ECO:0000256" key="8">
    <source>
        <dbReference type="SAM" id="SignalP"/>
    </source>
</evidence>
<evidence type="ECO:0000313" key="10">
    <source>
        <dbReference type="Proteomes" id="UP001379533"/>
    </source>
</evidence>
<name>A0ABZ2KHA8_9BACT</name>
<evidence type="ECO:0000256" key="4">
    <source>
        <dbReference type="ARBA" id="ARBA00022692"/>
    </source>
</evidence>
<proteinExistence type="inferred from homology"/>
<gene>
    <name evidence="9" type="ORF">LZC95_08810</name>
</gene>
<comment type="subcellular location">
    <subcellularLocation>
        <location evidence="1">Cell outer membrane</location>
        <topology evidence="1">Multi-pass membrane protein</topology>
    </subcellularLocation>
</comment>
<reference evidence="9 10" key="1">
    <citation type="submission" date="2021-12" db="EMBL/GenBank/DDBJ databases">
        <title>Discovery of the Pendulisporaceae a myxobacterial family with distinct sporulation behavior and unique specialized metabolism.</title>
        <authorList>
            <person name="Garcia R."/>
            <person name="Popoff A."/>
            <person name="Bader C.D."/>
            <person name="Loehr J."/>
            <person name="Walesch S."/>
            <person name="Walt C."/>
            <person name="Boldt J."/>
            <person name="Bunk B."/>
            <person name="Haeckl F.J.F.P.J."/>
            <person name="Gunesch A.P."/>
            <person name="Birkelbach J."/>
            <person name="Nuebel U."/>
            <person name="Pietschmann T."/>
            <person name="Bach T."/>
            <person name="Mueller R."/>
        </authorList>
    </citation>
    <scope>NUCLEOTIDE SEQUENCE [LARGE SCALE GENOMIC DNA]</scope>
    <source>
        <strain evidence="9 10">MSr12523</strain>
    </source>
</reference>
<sequence>MKKKLSLGLATALAFMGPSIARASNVLEFPDNGSEQMARGGAWAARASDPLATYFNPAGLAGQRTALTLQANVSFQHTCFSRIKAANDKTNDYVAPGGSYPRVCNDIGASPNPQLAGVYRINDRVGVGLAILAPSAVGDGKWPTWVGTPDEAKNAQAAPQRYLLIEGHAFQLNPTIGVGAEIMDNLRLGVAFSWGIFKAKLNNAAVVNNIDGGRPRDNDLSATAIASDYFVPSVTFGGIYTVSDQFDIAGTFKWTDSIKASGNLYTQANYFTQKVHDGDKSGIKDTDTSYSDCNQGPAVAGKCEEGQAKIKLSQPMEAKLAFRYHMPRASALQAHLRDPIHTDVFDAEVDFTWANNSAIDALQIRFPGDAAGNGIIPVNGTPGTLPPVADVPRDYKDVFGVRAGGDFNVVPGRFALRGGMFFESNGQNVKYQNIDFVGSARFGLSTGATLRLDVGRGEKKDSLEFMLGFMHVFYQKQQNDDPNGEGIHAPAGTPCNPTENPIPPGGMCGSGKQKYQTNWPINLGSITSALNVINVGATYRF</sequence>
<keyword evidence="3" id="KW-1134">Transmembrane beta strand</keyword>
<keyword evidence="6" id="KW-0472">Membrane</keyword>
<keyword evidence="10" id="KW-1185">Reference proteome</keyword>
<evidence type="ECO:0000256" key="7">
    <source>
        <dbReference type="ARBA" id="ARBA00023237"/>
    </source>
</evidence>
<dbReference type="Proteomes" id="UP001379533">
    <property type="component" value="Chromosome"/>
</dbReference>
<dbReference type="Pfam" id="PF03349">
    <property type="entry name" value="Toluene_X"/>
    <property type="match status" value="1"/>
</dbReference>
<keyword evidence="7" id="KW-0998">Cell outer membrane</keyword>
<dbReference type="SUPFAM" id="SSF56935">
    <property type="entry name" value="Porins"/>
    <property type="match status" value="1"/>
</dbReference>
<keyword evidence="5 8" id="KW-0732">Signal</keyword>